<protein>
    <recommendedName>
        <fullName evidence="7">2-oxoadipate dioxygenase/decarboxylase</fullName>
        <ecNumber evidence="6">1.13.11.93</ecNumber>
    </recommendedName>
    <alternativeName>
        <fullName evidence="8">2-hydroxyglutarate synthase</fullName>
    </alternativeName>
</protein>
<comment type="cofactor">
    <cofactor evidence="1">
        <name>Fe(2+)</name>
        <dbReference type="ChEBI" id="CHEBI:29033"/>
    </cofactor>
</comment>
<reference evidence="10" key="1">
    <citation type="submission" date="2023-10" db="EMBL/GenBank/DDBJ databases">
        <authorList>
            <person name="Guldener U."/>
        </authorList>
    </citation>
    <scope>NUCLEOTIDE SEQUENCE</scope>
    <source>
        <strain evidence="10">Mp4</strain>
    </source>
</reference>
<accession>A0AAJ4XND9</accession>
<dbReference type="GO" id="GO:0051213">
    <property type="term" value="F:dioxygenase activity"/>
    <property type="evidence" value="ECO:0007669"/>
    <property type="project" value="UniProtKB-KW"/>
</dbReference>
<dbReference type="EMBL" id="OAPG01000009">
    <property type="protein sequence ID" value="SNX85338.1"/>
    <property type="molecule type" value="Genomic_DNA"/>
</dbReference>
<keyword evidence="2" id="KW-0223">Dioxygenase</keyword>
<evidence type="ECO:0000256" key="4">
    <source>
        <dbReference type="ARBA" id="ARBA00023004"/>
    </source>
</evidence>
<evidence type="ECO:0000256" key="5">
    <source>
        <dbReference type="ARBA" id="ARBA00035013"/>
    </source>
</evidence>
<keyword evidence="3" id="KW-0560">Oxidoreductase</keyword>
<comment type="caution">
    <text evidence="10">The sequence shown here is derived from an EMBL/GenBank/DDBJ whole genome shotgun (WGS) entry which is preliminary data.</text>
</comment>
<dbReference type="PANTHER" id="PTHR39479:SF2">
    <property type="entry name" value="2-OXOADIPATE DIOXYGENASE_DECARBOXYLASE"/>
    <property type="match status" value="1"/>
</dbReference>
<evidence type="ECO:0000256" key="2">
    <source>
        <dbReference type="ARBA" id="ARBA00022964"/>
    </source>
</evidence>
<dbReference type="InterPro" id="IPR009770">
    <property type="entry name" value="HGLS"/>
</dbReference>
<dbReference type="SMART" id="SM01150">
    <property type="entry name" value="DUF1338"/>
    <property type="match status" value="1"/>
</dbReference>
<evidence type="ECO:0000256" key="7">
    <source>
        <dbReference type="ARBA" id="ARBA00035034"/>
    </source>
</evidence>
<dbReference type="Gene3D" id="3.10.180.80">
    <property type="entry name" value="Uncharacterised protein PF07063, DUF1338"/>
    <property type="match status" value="1"/>
</dbReference>
<proteinExistence type="inferred from homology"/>
<evidence type="ECO:0000256" key="9">
    <source>
        <dbReference type="SAM" id="MobiDB-lite"/>
    </source>
</evidence>
<comment type="similarity">
    <text evidence="5">Belongs to the 2-oxoadipate dioxygenase/decarboxylase family.</text>
</comment>
<dbReference type="CDD" id="cd16348">
    <property type="entry name" value="VOC_YdcJ_like"/>
    <property type="match status" value="1"/>
</dbReference>
<feature type="compositionally biased region" description="Basic and acidic residues" evidence="9">
    <location>
        <begin position="29"/>
        <end position="40"/>
    </location>
</feature>
<dbReference type="InterPro" id="IPR047869">
    <property type="entry name" value="YdcJ_bac-like"/>
</dbReference>
<name>A0AAJ4XND9_9BASI</name>
<dbReference type="EC" id="1.13.11.93" evidence="6"/>
<evidence type="ECO:0000313" key="10">
    <source>
        <dbReference type="EMBL" id="SNX85338.1"/>
    </source>
</evidence>
<dbReference type="Pfam" id="PF07063">
    <property type="entry name" value="HGLS"/>
    <property type="match status" value="1"/>
</dbReference>
<dbReference type="Proteomes" id="UP001294444">
    <property type="component" value="Unassembled WGS sequence"/>
</dbReference>
<feature type="region of interest" description="Disordered" evidence="9">
    <location>
        <begin position="1"/>
        <end position="40"/>
    </location>
</feature>
<evidence type="ECO:0000256" key="1">
    <source>
        <dbReference type="ARBA" id="ARBA00001954"/>
    </source>
</evidence>
<evidence type="ECO:0000256" key="6">
    <source>
        <dbReference type="ARBA" id="ARBA00035023"/>
    </source>
</evidence>
<keyword evidence="11" id="KW-1185">Reference proteome</keyword>
<feature type="compositionally biased region" description="Polar residues" evidence="9">
    <location>
        <begin position="1"/>
        <end position="12"/>
    </location>
</feature>
<dbReference type="PANTHER" id="PTHR39479">
    <property type="match status" value="1"/>
</dbReference>
<sequence>MYGTSNSYTFISSPPEYAQQHHHQSISPQHRDLPRRKSDGCDVHHSVAQLYLRTLPSLDALPRRSQSDTVFATTATLSKNARRKRRSSKTCQKDSPLLVKMDLTRAVPITDVAEAADLGKSPQGFYPSASFLHSQQQVFPALSLTDESDVSSSDSCSSSVKKSKSVTSTQLRALLASSMSTMYRTEVPLYGDLLSIVSSVNSTVIRSDPDMLTEDEISRLSVERHGAIRVGTPQELSLLARIFRVFGMYPVGYYDLAKDAGLPIHATAFRPVGRPNLLRNPFRIFCSLLRMDLIKDTDTRRLTEELLAKRQIVSDRGVELLSKAEAAFSDEKSKDKETKIKGLSRREALQLVEEVVKIFAWHPDTPVSHDQYRLLSNTHALVADIASFRGPHINHLTPRTLDIDAVQKCMVEAGIDAKEVIEGPPARCNSIYLRQTSFHALSEEVRFLGGERNAQGEGGRHKARFGEIEARGQALTRKGARLYDDLMTKVANVKRDKQRAGEKVGKEECTKILETVFEKGFTDERAEMLKGALGFWCFIVRNKDLAKRVWEERKGVKGSALLAEMVEYGALDAEPITYEDFLPASAAGIFQSNLAPSPTPCAFHDVETKGDKSGGMDEQQARKTFEAAVGGTILDYFTLYAEQQRESLIEVAAMMGVHMREVYEEVEREGE</sequence>
<evidence type="ECO:0000313" key="11">
    <source>
        <dbReference type="Proteomes" id="UP001294444"/>
    </source>
</evidence>
<organism evidence="10 11">
    <name type="scientific">Melanopsichium pennsylvanicum</name>
    <dbReference type="NCBI Taxonomy" id="63383"/>
    <lineage>
        <taxon>Eukaryota</taxon>
        <taxon>Fungi</taxon>
        <taxon>Dikarya</taxon>
        <taxon>Basidiomycota</taxon>
        <taxon>Ustilaginomycotina</taxon>
        <taxon>Ustilaginomycetes</taxon>
        <taxon>Ustilaginales</taxon>
        <taxon>Ustilaginaceae</taxon>
        <taxon>Melanopsichium</taxon>
    </lineage>
</organism>
<evidence type="ECO:0000256" key="8">
    <source>
        <dbReference type="ARBA" id="ARBA00035045"/>
    </source>
</evidence>
<keyword evidence="4" id="KW-0408">Iron</keyword>
<gene>
    <name evidence="10" type="ORF">MEPE_04047</name>
</gene>
<evidence type="ECO:0000256" key="3">
    <source>
        <dbReference type="ARBA" id="ARBA00023002"/>
    </source>
</evidence>
<dbReference type="AlphaFoldDB" id="A0AAJ4XND9"/>